<comment type="caution">
    <text evidence="1">The sequence shown here is derived from an EMBL/GenBank/DDBJ whole genome shotgun (WGS) entry which is preliminary data.</text>
</comment>
<organism evidence="1 2">
    <name type="scientific">Parablautia intestinalis</name>
    <dbReference type="NCBI Taxonomy" id="2320100"/>
    <lineage>
        <taxon>Bacteria</taxon>
        <taxon>Bacillati</taxon>
        <taxon>Bacillota</taxon>
        <taxon>Clostridia</taxon>
        <taxon>Lachnospirales</taxon>
        <taxon>Lachnospiraceae</taxon>
        <taxon>Parablautia</taxon>
    </lineage>
</organism>
<evidence type="ECO:0000313" key="2">
    <source>
        <dbReference type="Proteomes" id="UP000280696"/>
    </source>
</evidence>
<evidence type="ECO:0000313" key="1">
    <source>
        <dbReference type="EMBL" id="RKI91345.1"/>
    </source>
</evidence>
<accession>A0A3A9AY95</accession>
<dbReference type="OrthoDB" id="1974106at2"/>
<reference evidence="1 2" key="1">
    <citation type="submission" date="2018-09" db="EMBL/GenBank/DDBJ databases">
        <title>Murine metabolic-syndrome-specific gut microbial biobank.</title>
        <authorList>
            <person name="Liu C."/>
        </authorList>
    </citation>
    <scope>NUCLEOTIDE SEQUENCE [LARGE SCALE GENOMIC DNA]</scope>
    <source>
        <strain evidence="1 2">0.1xD8-82</strain>
    </source>
</reference>
<keyword evidence="2" id="KW-1185">Reference proteome</keyword>
<dbReference type="AlphaFoldDB" id="A0A3A9AY95"/>
<proteinExistence type="predicted"/>
<dbReference type="RefSeq" id="WP_120469541.1">
    <property type="nucleotide sequence ID" value="NZ_RAYQ01000010.1"/>
</dbReference>
<protein>
    <submittedName>
        <fullName evidence="1">Uncharacterized protein</fullName>
    </submittedName>
</protein>
<sequence length="171" mass="19484">MELLFKMNLNNAVERVLHVPGNYSGGILEMTLVTDCALPLDYVRNTAADVAACLRSHSEVFRNVRLNLLYWKSNSDMENRVIPISFLQTSGCFEDYVVTGEEKSLDALTAKLKLFHARSKLILVLADEALLVRDKDEVQKNMKPFLGKKSLFLCRNDLEMKWRRGTELGMV</sequence>
<dbReference type="Proteomes" id="UP000280696">
    <property type="component" value="Unassembled WGS sequence"/>
</dbReference>
<gene>
    <name evidence="1" type="ORF">D7V94_10630</name>
</gene>
<dbReference type="EMBL" id="RAYQ01000010">
    <property type="protein sequence ID" value="RKI91345.1"/>
    <property type="molecule type" value="Genomic_DNA"/>
</dbReference>
<name>A0A3A9AY95_9FIRM</name>